<keyword evidence="4 6" id="KW-0689">Ribosomal protein</keyword>
<protein>
    <recommendedName>
        <fullName evidence="6">Small ribosomal subunit protein uS17</fullName>
    </recommendedName>
</protein>
<dbReference type="GO" id="GO:0019843">
    <property type="term" value="F:rRNA binding"/>
    <property type="evidence" value="ECO:0007669"/>
    <property type="project" value="UniProtKB-UniRule"/>
</dbReference>
<dbReference type="InterPro" id="IPR019984">
    <property type="entry name" value="Ribosomal_uS17_bact/chlr"/>
</dbReference>
<dbReference type="RefSeq" id="WP_054772805.1">
    <property type="nucleotide sequence ID" value="NZ_AP019782.1"/>
</dbReference>
<dbReference type="GO" id="GO:0006412">
    <property type="term" value="P:translation"/>
    <property type="evidence" value="ECO:0007669"/>
    <property type="project" value="UniProtKB-UniRule"/>
</dbReference>
<organism evidence="8 9">
    <name type="scientific">Methylogaea oryzae</name>
    <dbReference type="NCBI Taxonomy" id="1295382"/>
    <lineage>
        <taxon>Bacteria</taxon>
        <taxon>Pseudomonadati</taxon>
        <taxon>Pseudomonadota</taxon>
        <taxon>Gammaproteobacteria</taxon>
        <taxon>Methylococcales</taxon>
        <taxon>Methylococcaceae</taxon>
        <taxon>Methylogaea</taxon>
    </lineage>
</organism>
<dbReference type="CDD" id="cd00364">
    <property type="entry name" value="Ribosomal_uS17"/>
    <property type="match status" value="1"/>
</dbReference>
<evidence type="ECO:0000256" key="5">
    <source>
        <dbReference type="ARBA" id="ARBA00023274"/>
    </source>
</evidence>
<feature type="region of interest" description="Disordered" evidence="7">
    <location>
        <begin position="48"/>
        <end position="73"/>
    </location>
</feature>
<gene>
    <name evidence="6 8" type="primary">rpsQ</name>
    <name evidence="8" type="ORF">MoryE10_03920</name>
</gene>
<dbReference type="Proteomes" id="UP000824988">
    <property type="component" value="Chromosome"/>
</dbReference>
<reference evidence="8" key="1">
    <citation type="submission" date="2019-06" db="EMBL/GenBank/DDBJ databases">
        <title>Complete genome sequence of Methylogaea oryzae strain JCM16910.</title>
        <authorList>
            <person name="Asakawa S."/>
        </authorList>
    </citation>
    <scope>NUCLEOTIDE SEQUENCE</scope>
    <source>
        <strain evidence="8">E10</strain>
    </source>
</reference>
<dbReference type="NCBIfam" id="TIGR03635">
    <property type="entry name" value="uS17_bact"/>
    <property type="match status" value="1"/>
</dbReference>
<dbReference type="GO" id="GO:0022627">
    <property type="term" value="C:cytosolic small ribosomal subunit"/>
    <property type="evidence" value="ECO:0007669"/>
    <property type="project" value="UniProtKB-UniRule"/>
</dbReference>
<dbReference type="AlphaFoldDB" id="A0A8D4VLI4"/>
<sequence length="87" mass="9544">MSESEKKIRTVTGRVVSAKGEKSVTVSVERLVPHALYGKITRKTTKVRAHDEQGDASEGDLVVLTPSRPMSKSKSWQVLKVVEKAPV</sequence>
<evidence type="ECO:0000256" key="7">
    <source>
        <dbReference type="SAM" id="MobiDB-lite"/>
    </source>
</evidence>
<dbReference type="SUPFAM" id="SSF50249">
    <property type="entry name" value="Nucleic acid-binding proteins"/>
    <property type="match status" value="1"/>
</dbReference>
<keyword evidence="9" id="KW-1185">Reference proteome</keyword>
<evidence type="ECO:0000313" key="9">
    <source>
        <dbReference type="Proteomes" id="UP000824988"/>
    </source>
</evidence>
<comment type="function">
    <text evidence="6">One of the primary rRNA binding proteins, it binds specifically to the 5'-end of 16S ribosomal RNA.</text>
</comment>
<name>A0A8D4VLI4_9GAMM</name>
<evidence type="ECO:0000256" key="6">
    <source>
        <dbReference type="HAMAP-Rule" id="MF_01345"/>
    </source>
</evidence>
<dbReference type="InterPro" id="IPR012340">
    <property type="entry name" value="NA-bd_OB-fold"/>
</dbReference>
<evidence type="ECO:0000256" key="4">
    <source>
        <dbReference type="ARBA" id="ARBA00022980"/>
    </source>
</evidence>
<accession>A0A8D4VLI4</accession>
<comment type="subunit">
    <text evidence="6">Part of the 30S ribosomal subunit.</text>
</comment>
<proteinExistence type="inferred from homology"/>
<dbReference type="KEGG" id="moz:MoryE10_03920"/>
<evidence type="ECO:0000313" key="8">
    <source>
        <dbReference type="EMBL" id="BBL69786.1"/>
    </source>
</evidence>
<dbReference type="PANTHER" id="PTHR10744">
    <property type="entry name" value="40S RIBOSOMAL PROTEIN S11 FAMILY MEMBER"/>
    <property type="match status" value="1"/>
</dbReference>
<dbReference type="EMBL" id="AP019782">
    <property type="protein sequence ID" value="BBL69786.1"/>
    <property type="molecule type" value="Genomic_DNA"/>
</dbReference>
<evidence type="ECO:0000256" key="1">
    <source>
        <dbReference type="ARBA" id="ARBA00010254"/>
    </source>
</evidence>
<evidence type="ECO:0000256" key="3">
    <source>
        <dbReference type="ARBA" id="ARBA00022884"/>
    </source>
</evidence>
<evidence type="ECO:0000256" key="2">
    <source>
        <dbReference type="ARBA" id="ARBA00022730"/>
    </source>
</evidence>
<dbReference type="PRINTS" id="PR00973">
    <property type="entry name" value="RIBOSOMALS17"/>
</dbReference>
<dbReference type="NCBIfam" id="NF004123">
    <property type="entry name" value="PRK05610.1"/>
    <property type="match status" value="1"/>
</dbReference>
<comment type="similarity">
    <text evidence="1 6">Belongs to the universal ribosomal protein uS17 family.</text>
</comment>
<dbReference type="Gene3D" id="2.40.50.140">
    <property type="entry name" value="Nucleic acid-binding proteins"/>
    <property type="match status" value="1"/>
</dbReference>
<dbReference type="HAMAP" id="MF_01345_B">
    <property type="entry name" value="Ribosomal_uS17_B"/>
    <property type="match status" value="1"/>
</dbReference>
<dbReference type="Pfam" id="PF00366">
    <property type="entry name" value="Ribosomal_S17"/>
    <property type="match status" value="1"/>
</dbReference>
<dbReference type="GO" id="GO:0003735">
    <property type="term" value="F:structural constituent of ribosome"/>
    <property type="evidence" value="ECO:0007669"/>
    <property type="project" value="UniProtKB-UniRule"/>
</dbReference>
<dbReference type="InterPro" id="IPR000266">
    <property type="entry name" value="Ribosomal_uS17"/>
</dbReference>
<dbReference type="PANTHER" id="PTHR10744:SF1">
    <property type="entry name" value="SMALL RIBOSOMAL SUBUNIT PROTEIN US17M"/>
    <property type="match status" value="1"/>
</dbReference>
<keyword evidence="5 6" id="KW-0687">Ribonucleoprotein</keyword>
<keyword evidence="2 6" id="KW-0699">rRNA-binding</keyword>
<keyword evidence="3 6" id="KW-0694">RNA-binding</keyword>